<sequence length="470" mass="53227">MEGSNSNSDYIGQPSFPIIQNQEDSQLLNNNKPFKNENGTHTSDIFNLDLPKIPSADCKPDVDSIKMFVGQIPQNFTEYDLLQMFEKFGKVYEIRVLKDKTTGKSKGCCFVTFFTRRAALNAQNALHNIKVMPGMHHPIQMKPADTDNRNDRKLFVGMLSKKYTENEVRNLFSPYGTIEECTVLRDVSGQSKGCAFITYLSRQSAQNAVKSMHHCHVFEGCSSPIVVKFADTQKEKEMKRFQLLQKEISDLSQITSILQQIPSDSLTPLILQKNIQQLQNNGAIHTSAQIPLFNNCNFPTMQSTDLNQLINLQRLTNNCINNQLINPNLGSMTVNEVIAWNNLMNKATRLGLISQGHREMDIENTFRYPGTDLNNMGRRHIEGPDGANLFIYHLPHEFTDEKLAQLFNPYGNVISAKVFIDKVKKQSKGFGFVSYDNVLSANIAIQNLNGYQILGKKLKVEVKKKKESMC</sequence>
<dbReference type="EMBL" id="GEBQ01001505">
    <property type="protein sequence ID" value="JAT38472.1"/>
    <property type="molecule type" value="Transcribed_RNA"/>
</dbReference>
<dbReference type="InterPro" id="IPR000504">
    <property type="entry name" value="RRM_dom"/>
</dbReference>
<feature type="domain" description="RRM" evidence="6">
    <location>
        <begin position="152"/>
        <end position="232"/>
    </location>
</feature>
<protein>
    <recommendedName>
        <fullName evidence="4">Protein alan shepard</fullName>
    </recommendedName>
</protein>
<name>A0A1B6MRB8_9HEMI</name>
<feature type="domain" description="RRM" evidence="6">
    <location>
        <begin position="387"/>
        <end position="465"/>
    </location>
</feature>
<dbReference type="AlphaFoldDB" id="A0A1B6MRB8"/>
<dbReference type="GO" id="GO:0010629">
    <property type="term" value="P:negative regulation of gene expression"/>
    <property type="evidence" value="ECO:0007669"/>
    <property type="project" value="UniProtKB-ARBA"/>
</dbReference>
<evidence type="ECO:0000256" key="4">
    <source>
        <dbReference type="ARBA" id="ARBA00039536"/>
    </source>
</evidence>
<comment type="function">
    <text evidence="3">Has a role in the perception of gravity.</text>
</comment>
<keyword evidence="2 5" id="KW-0694">RNA-binding</keyword>
<dbReference type="FunFam" id="3.30.70.330:FF:000383">
    <property type="entry name" value="Sex lethal, isoform D"/>
    <property type="match status" value="1"/>
</dbReference>
<dbReference type="CDD" id="cd12362">
    <property type="entry name" value="RRM3_CELF1-6"/>
    <property type="match status" value="1"/>
</dbReference>
<keyword evidence="1" id="KW-0677">Repeat</keyword>
<dbReference type="GO" id="GO:0003729">
    <property type="term" value="F:mRNA binding"/>
    <property type="evidence" value="ECO:0007669"/>
    <property type="project" value="UniProtKB-ARBA"/>
</dbReference>
<gene>
    <name evidence="7" type="ORF">g.10572</name>
</gene>
<evidence type="ECO:0000256" key="3">
    <source>
        <dbReference type="ARBA" id="ARBA00037469"/>
    </source>
</evidence>
<dbReference type="PANTHER" id="PTHR24012">
    <property type="entry name" value="RNA BINDING PROTEIN"/>
    <property type="match status" value="1"/>
</dbReference>
<dbReference type="PRINTS" id="PR00961">
    <property type="entry name" value="HUDSXLRNA"/>
</dbReference>
<organism evidence="7">
    <name type="scientific">Graphocephala atropunctata</name>
    <dbReference type="NCBI Taxonomy" id="36148"/>
    <lineage>
        <taxon>Eukaryota</taxon>
        <taxon>Metazoa</taxon>
        <taxon>Ecdysozoa</taxon>
        <taxon>Arthropoda</taxon>
        <taxon>Hexapoda</taxon>
        <taxon>Insecta</taxon>
        <taxon>Pterygota</taxon>
        <taxon>Neoptera</taxon>
        <taxon>Paraneoptera</taxon>
        <taxon>Hemiptera</taxon>
        <taxon>Auchenorrhyncha</taxon>
        <taxon>Membracoidea</taxon>
        <taxon>Cicadellidae</taxon>
        <taxon>Cicadellinae</taxon>
        <taxon>Cicadellini</taxon>
        <taxon>Graphocephala</taxon>
    </lineage>
</organism>
<dbReference type="GO" id="GO:1990904">
    <property type="term" value="C:ribonucleoprotein complex"/>
    <property type="evidence" value="ECO:0007669"/>
    <property type="project" value="InterPro"/>
</dbReference>
<evidence type="ECO:0000313" key="7">
    <source>
        <dbReference type="EMBL" id="JAT38472.1"/>
    </source>
</evidence>
<evidence type="ECO:0000256" key="1">
    <source>
        <dbReference type="ARBA" id="ARBA00022737"/>
    </source>
</evidence>
<dbReference type="InterPro" id="IPR035979">
    <property type="entry name" value="RBD_domain_sf"/>
</dbReference>
<dbReference type="InterPro" id="IPR002343">
    <property type="entry name" value="Hud_Sxl_RNA"/>
</dbReference>
<accession>A0A1B6MRB8</accession>
<reference evidence="7" key="1">
    <citation type="submission" date="2015-11" db="EMBL/GenBank/DDBJ databases">
        <title>De novo transcriptome assembly of four potential Pierce s Disease insect vectors from Arizona vineyards.</title>
        <authorList>
            <person name="Tassone E.E."/>
        </authorList>
    </citation>
    <scope>NUCLEOTIDE SEQUENCE</scope>
</reference>
<dbReference type="GO" id="GO:0005737">
    <property type="term" value="C:cytoplasm"/>
    <property type="evidence" value="ECO:0007669"/>
    <property type="project" value="UniProtKB-ARBA"/>
</dbReference>
<evidence type="ECO:0000256" key="2">
    <source>
        <dbReference type="ARBA" id="ARBA00022884"/>
    </source>
</evidence>
<dbReference type="Pfam" id="PF00076">
    <property type="entry name" value="RRM_1"/>
    <property type="match status" value="3"/>
</dbReference>
<dbReference type="Gene3D" id="3.30.70.330">
    <property type="match status" value="3"/>
</dbReference>
<dbReference type="PROSITE" id="PS50102">
    <property type="entry name" value="RRM"/>
    <property type="match status" value="3"/>
</dbReference>
<dbReference type="FunFam" id="3.30.70.330:FF:000013">
    <property type="entry name" value="CUGBP Elav-like family member 1 isoform 2"/>
    <property type="match status" value="1"/>
</dbReference>
<evidence type="ECO:0000256" key="5">
    <source>
        <dbReference type="PROSITE-ProRule" id="PRU00176"/>
    </source>
</evidence>
<evidence type="ECO:0000259" key="6">
    <source>
        <dbReference type="PROSITE" id="PS50102"/>
    </source>
</evidence>
<dbReference type="GO" id="GO:0009967">
    <property type="term" value="P:positive regulation of signal transduction"/>
    <property type="evidence" value="ECO:0007669"/>
    <property type="project" value="UniProtKB-ARBA"/>
</dbReference>
<dbReference type="SUPFAM" id="SSF54928">
    <property type="entry name" value="RNA-binding domain, RBD"/>
    <property type="match status" value="2"/>
</dbReference>
<dbReference type="InterPro" id="IPR012677">
    <property type="entry name" value="Nucleotide-bd_a/b_plait_sf"/>
</dbReference>
<dbReference type="SMART" id="SM00360">
    <property type="entry name" value="RRM"/>
    <property type="match status" value="3"/>
</dbReference>
<feature type="domain" description="RRM" evidence="6">
    <location>
        <begin position="65"/>
        <end position="146"/>
    </location>
</feature>
<proteinExistence type="predicted"/>
<dbReference type="FunFam" id="3.30.70.330:FF:000322">
    <property type="entry name" value="CUGBP Elav-like family member 2"/>
    <property type="match status" value="1"/>
</dbReference>